<evidence type="ECO:0000256" key="1">
    <source>
        <dbReference type="SAM" id="SignalP"/>
    </source>
</evidence>
<evidence type="ECO:0000313" key="2">
    <source>
        <dbReference type="EMBL" id="KIN08323.1"/>
    </source>
</evidence>
<dbReference type="EMBL" id="KN832870">
    <property type="protein sequence ID" value="KIN08323.1"/>
    <property type="molecule type" value="Genomic_DNA"/>
</dbReference>
<dbReference type="HOGENOM" id="CLU_2386762_0_0_1"/>
<keyword evidence="3" id="KW-1185">Reference proteome</keyword>
<reference evidence="3" key="2">
    <citation type="submission" date="2015-01" db="EMBL/GenBank/DDBJ databases">
        <title>Evolutionary Origins and Diversification of the Mycorrhizal Mutualists.</title>
        <authorList>
            <consortium name="DOE Joint Genome Institute"/>
            <consortium name="Mycorrhizal Genomics Consortium"/>
            <person name="Kohler A."/>
            <person name="Kuo A."/>
            <person name="Nagy L.G."/>
            <person name="Floudas D."/>
            <person name="Copeland A."/>
            <person name="Barry K.W."/>
            <person name="Cichocki N."/>
            <person name="Veneault-Fourrey C."/>
            <person name="LaButti K."/>
            <person name="Lindquist E.A."/>
            <person name="Lipzen A."/>
            <person name="Lundell T."/>
            <person name="Morin E."/>
            <person name="Murat C."/>
            <person name="Riley R."/>
            <person name="Ohm R."/>
            <person name="Sun H."/>
            <person name="Tunlid A."/>
            <person name="Henrissat B."/>
            <person name="Grigoriev I.V."/>
            <person name="Hibbett D.S."/>
            <person name="Martin F."/>
        </authorList>
    </citation>
    <scope>NUCLEOTIDE SEQUENCE [LARGE SCALE GENOMIC DNA]</scope>
    <source>
        <strain evidence="3">Zn</strain>
    </source>
</reference>
<proteinExistence type="predicted"/>
<sequence>MRLSTITFFSIVSSVLAAPADVALLEAKRTIAFPECAAACTLFCLTHGDAACYAACLAICLATVEPGTPINSVEANGAGLSFDTDKGKFAGSAW</sequence>
<name>A0A0C3E1Y3_OIDMZ</name>
<accession>A0A0C3E1Y3</accession>
<organism evidence="2 3">
    <name type="scientific">Oidiodendron maius (strain Zn)</name>
    <dbReference type="NCBI Taxonomy" id="913774"/>
    <lineage>
        <taxon>Eukaryota</taxon>
        <taxon>Fungi</taxon>
        <taxon>Dikarya</taxon>
        <taxon>Ascomycota</taxon>
        <taxon>Pezizomycotina</taxon>
        <taxon>Leotiomycetes</taxon>
        <taxon>Leotiomycetes incertae sedis</taxon>
        <taxon>Myxotrichaceae</taxon>
        <taxon>Oidiodendron</taxon>
    </lineage>
</organism>
<evidence type="ECO:0008006" key="4">
    <source>
        <dbReference type="Google" id="ProtNLM"/>
    </source>
</evidence>
<keyword evidence="1" id="KW-0732">Signal</keyword>
<gene>
    <name evidence="2" type="ORF">OIDMADRAFT_16588</name>
</gene>
<dbReference type="InParanoid" id="A0A0C3E1Y3"/>
<dbReference type="AlphaFoldDB" id="A0A0C3E1Y3"/>
<reference evidence="2 3" key="1">
    <citation type="submission" date="2014-04" db="EMBL/GenBank/DDBJ databases">
        <authorList>
            <consortium name="DOE Joint Genome Institute"/>
            <person name="Kuo A."/>
            <person name="Martino E."/>
            <person name="Perotto S."/>
            <person name="Kohler A."/>
            <person name="Nagy L.G."/>
            <person name="Floudas D."/>
            <person name="Copeland A."/>
            <person name="Barry K.W."/>
            <person name="Cichocki N."/>
            <person name="Veneault-Fourrey C."/>
            <person name="LaButti K."/>
            <person name="Lindquist E.A."/>
            <person name="Lipzen A."/>
            <person name="Lundell T."/>
            <person name="Morin E."/>
            <person name="Murat C."/>
            <person name="Sun H."/>
            <person name="Tunlid A."/>
            <person name="Henrissat B."/>
            <person name="Grigoriev I.V."/>
            <person name="Hibbett D.S."/>
            <person name="Martin F."/>
            <person name="Nordberg H.P."/>
            <person name="Cantor M.N."/>
            <person name="Hua S.X."/>
        </authorList>
    </citation>
    <scope>NUCLEOTIDE SEQUENCE [LARGE SCALE GENOMIC DNA]</scope>
    <source>
        <strain evidence="2 3">Zn</strain>
    </source>
</reference>
<evidence type="ECO:0000313" key="3">
    <source>
        <dbReference type="Proteomes" id="UP000054321"/>
    </source>
</evidence>
<dbReference type="OrthoDB" id="5423977at2759"/>
<feature type="signal peptide" evidence="1">
    <location>
        <begin position="1"/>
        <end position="17"/>
    </location>
</feature>
<dbReference type="Proteomes" id="UP000054321">
    <property type="component" value="Unassembled WGS sequence"/>
</dbReference>
<feature type="chain" id="PRO_5002163707" description="Extracellular membrane protein CFEM domain-containing protein" evidence="1">
    <location>
        <begin position="18"/>
        <end position="94"/>
    </location>
</feature>
<protein>
    <recommendedName>
        <fullName evidence="4">Extracellular membrane protein CFEM domain-containing protein</fullName>
    </recommendedName>
</protein>